<feature type="region of interest" description="Disordered" evidence="8">
    <location>
        <begin position="650"/>
        <end position="689"/>
    </location>
</feature>
<feature type="compositionally biased region" description="Basic and acidic residues" evidence="8">
    <location>
        <begin position="787"/>
        <end position="796"/>
    </location>
</feature>
<comment type="subcellular location">
    <subcellularLocation>
        <location evidence="1">Chromosome</location>
        <location evidence="1">Centromere</location>
        <location evidence="1">Kinetochore</location>
    </subcellularLocation>
</comment>
<proteinExistence type="predicted"/>
<reference evidence="11 12" key="1">
    <citation type="submission" date="2013-03" db="EMBL/GenBank/DDBJ databases">
        <title>The Genome Sequence of Phialophora europaea CBS 101466.</title>
        <authorList>
            <consortium name="The Broad Institute Genomics Platform"/>
            <person name="Cuomo C."/>
            <person name="de Hoog S."/>
            <person name="Gorbushina A."/>
            <person name="Walker B."/>
            <person name="Young S.K."/>
            <person name="Zeng Q."/>
            <person name="Gargeya S."/>
            <person name="Fitzgerald M."/>
            <person name="Haas B."/>
            <person name="Abouelleil A."/>
            <person name="Allen A.W."/>
            <person name="Alvarado L."/>
            <person name="Arachchi H.M."/>
            <person name="Berlin A.M."/>
            <person name="Chapman S.B."/>
            <person name="Gainer-Dewar J."/>
            <person name="Goldberg J."/>
            <person name="Griggs A."/>
            <person name="Gujja S."/>
            <person name="Hansen M."/>
            <person name="Howarth C."/>
            <person name="Imamovic A."/>
            <person name="Ireland A."/>
            <person name="Larimer J."/>
            <person name="McCowan C."/>
            <person name="Murphy C."/>
            <person name="Pearson M."/>
            <person name="Poon T.W."/>
            <person name="Priest M."/>
            <person name="Roberts A."/>
            <person name="Saif S."/>
            <person name="Shea T."/>
            <person name="Sisk P."/>
            <person name="Sykes S."/>
            <person name="Wortman J."/>
            <person name="Nusbaum C."/>
            <person name="Birren B."/>
        </authorList>
    </citation>
    <scope>NUCLEOTIDE SEQUENCE [LARGE SCALE GENOMIC DNA]</scope>
    <source>
        <strain evidence="11 12">CBS 101466</strain>
    </source>
</reference>
<evidence type="ECO:0000256" key="2">
    <source>
        <dbReference type="ARBA" id="ARBA00022454"/>
    </source>
</evidence>
<organism evidence="11 12">
    <name type="scientific">Cyphellophora europaea (strain CBS 101466)</name>
    <name type="common">Phialophora europaea</name>
    <dbReference type="NCBI Taxonomy" id="1220924"/>
    <lineage>
        <taxon>Eukaryota</taxon>
        <taxon>Fungi</taxon>
        <taxon>Dikarya</taxon>
        <taxon>Ascomycota</taxon>
        <taxon>Pezizomycotina</taxon>
        <taxon>Eurotiomycetes</taxon>
        <taxon>Chaetothyriomycetidae</taxon>
        <taxon>Chaetothyriales</taxon>
        <taxon>Cyphellophoraceae</taxon>
        <taxon>Cyphellophora</taxon>
    </lineage>
</organism>
<feature type="compositionally biased region" description="Basic and acidic residues" evidence="8">
    <location>
        <begin position="458"/>
        <end position="470"/>
    </location>
</feature>
<dbReference type="InterPro" id="IPR011009">
    <property type="entry name" value="Kinase-like_dom_sf"/>
</dbReference>
<keyword evidence="5 7" id="KW-0067">ATP-binding</keyword>
<feature type="compositionally biased region" description="Acidic residues" evidence="8">
    <location>
        <begin position="516"/>
        <end position="529"/>
    </location>
</feature>
<evidence type="ECO:0000313" key="12">
    <source>
        <dbReference type="Proteomes" id="UP000030752"/>
    </source>
</evidence>
<feature type="region of interest" description="Disordered" evidence="8">
    <location>
        <begin position="777"/>
        <end position="796"/>
    </location>
</feature>
<dbReference type="GO" id="GO:0032991">
    <property type="term" value="C:protein-containing complex"/>
    <property type="evidence" value="ECO:0007669"/>
    <property type="project" value="UniProtKB-ARBA"/>
</dbReference>
<dbReference type="Pfam" id="PF08171">
    <property type="entry name" value="Mad3_BUB1_II"/>
    <property type="match status" value="1"/>
</dbReference>
<sequence>MAAGKDELIDFSILENSKENIQSLPGGRSAKQLAAMLSPKPLNDGSAMPTLEETKTLNDAIRQEYEIELQSISDADDPLDIYDRYVKWTLNAYPSAQATPQSQLLPLLERATKAFLTSSHYKNDPRYLKLWLHYIRFFSDTPRETFAFLARHSIGDTLGLFYEEFAAWLEGAGRWNQADEVYQLGIEREARPAERLMKKYQQFQARFDARPQNADEPSSPALPKVRAALATKIDPFAPSPAEDPQAAARQAATRPTTSRSGKPKMAIFSDGDDAPVPAQSATQGWDSIGSMKERRKENTIEAKPWTGEKLKAGAKVGTGSKMEIFRDPSLRNNESKKPPPSKIPDVVNPRTGRVERVAVDIESIYPKFPNENIEFCFEELRAARRGWTDRDWRRKPQSPMRPVTGNEQRAAKTRKIDSSEVENITQGLKESSIVDTSTQSMVGMPEGKSGKPRKKVREVKEETKTVKLRLESPTGAKIKRKGSSEPTMTFNSKAAHNDIYDMFNQPLRKPDRDDTQSGDETDYGDDTYSEAESTGTGRISAATSEFGDDTLARVAGGDAVVDYTQGSQPTSVSPWSDFTASKHVPKFDLKKSIHRKHSLSEDLTENLDSTQEQTQTSGISSFDTQAIAAIANQDFNDMKTQDIARLAGEFSDGEDSDHQNEEITNEVVESESASLKASTEPDSPQQVEVNHPTRFIPLPPEDYQSTPAHTYRSADDVAQNRLPFMTPIAEATESSIGSTIFKNKIEDDRSESPSRIGSKSIVYDSPSKLKLENLMMSSPQQGTPEQSPKKESPPKRRLIDTIEEEELLTGSPRKLKVDHKASLGRALALHTESGTRTLESAKSSVSKAAAPEPKIPDSPIITMSECLPMTSGIRTTIMERLEVRLTEYEGYHEDQGKICDKWDALRKIPNKNSTGSPKKKKSSEVELDFENSSRVYAVKRLLGRGAFASAFLVKSTDRDAAVATPAGTPSTSPRKSIAALSRSVSPVEEITGRADYECIKMESEPESRTMPWEFHVIRLVASRITAAGNPRVLQSLVCAHECHIFPDEAYLVLSYSPQGNMIELVNTFRASTENTSNLTGLEESVVAFFAIEALRTMEALHAVGVLHGDIKADNCMVRFDPKVEVVGPYNKDGANGWASKGLKFIDFGRSVDTKCFSPDTKFKADWTGSPQDCPQIRHNKPFKWAIDWYGTAGMLNVLLVGNHLEYYSNVLADGSVEHMPKEKPKRWFDRPLWAEVFQVLLNKGDCPDDDVRVAELARVRALLEDWLEKEGESEKHDLRGKLRAAEALVAARKE</sequence>
<dbReference type="FunCoup" id="W2SCJ7">
    <property type="interactions" value="478"/>
</dbReference>
<accession>W2SCJ7</accession>
<evidence type="ECO:0000259" key="9">
    <source>
        <dbReference type="PROSITE" id="PS50011"/>
    </source>
</evidence>
<dbReference type="PANTHER" id="PTHR14030">
    <property type="entry name" value="MITOTIC CHECKPOINT SERINE/THREONINE-PROTEIN KINASE BUB1"/>
    <property type="match status" value="1"/>
</dbReference>
<dbReference type="GO" id="GO:0007094">
    <property type="term" value="P:mitotic spindle assembly checkpoint signaling"/>
    <property type="evidence" value="ECO:0007669"/>
    <property type="project" value="InterPro"/>
</dbReference>
<evidence type="ECO:0000256" key="6">
    <source>
        <dbReference type="ARBA" id="ARBA00023328"/>
    </source>
</evidence>
<dbReference type="GO" id="GO:0000776">
    <property type="term" value="C:kinetochore"/>
    <property type="evidence" value="ECO:0007669"/>
    <property type="project" value="UniProtKB-KW"/>
</dbReference>
<feature type="region of interest" description="Disordered" evidence="8">
    <location>
        <begin position="744"/>
        <end position="763"/>
    </location>
</feature>
<dbReference type="VEuPathDB" id="FungiDB:HMPREF1541_00615"/>
<dbReference type="InterPro" id="IPR012572">
    <property type="entry name" value="Mad3/Bub1_II"/>
</dbReference>
<dbReference type="InterPro" id="IPR013212">
    <property type="entry name" value="Mad3/Bub1_I"/>
</dbReference>
<dbReference type="eggNOG" id="KOG1166">
    <property type="taxonomic scope" value="Eukaryota"/>
</dbReference>
<feature type="compositionally biased region" description="Polar residues" evidence="8">
    <location>
        <begin position="671"/>
        <end position="688"/>
    </location>
</feature>
<evidence type="ECO:0000259" key="10">
    <source>
        <dbReference type="PROSITE" id="PS51489"/>
    </source>
</evidence>
<feature type="region of interest" description="Disordered" evidence="8">
    <location>
        <begin position="392"/>
        <end position="419"/>
    </location>
</feature>
<dbReference type="PROSITE" id="PS00107">
    <property type="entry name" value="PROTEIN_KINASE_ATP"/>
    <property type="match status" value="1"/>
</dbReference>
<dbReference type="GeneID" id="19967954"/>
<dbReference type="GO" id="GO:0004672">
    <property type="term" value="F:protein kinase activity"/>
    <property type="evidence" value="ECO:0007669"/>
    <property type="project" value="InterPro"/>
</dbReference>
<feature type="compositionally biased region" description="Polar residues" evidence="8">
    <location>
        <begin position="530"/>
        <end position="542"/>
    </location>
</feature>
<dbReference type="InParanoid" id="W2SCJ7"/>
<dbReference type="STRING" id="1220924.W2SCJ7"/>
<dbReference type="GO" id="GO:0005524">
    <property type="term" value="F:ATP binding"/>
    <property type="evidence" value="ECO:0007669"/>
    <property type="project" value="UniProtKB-UniRule"/>
</dbReference>
<feature type="region of interest" description="Disordered" evidence="8">
    <location>
        <begin position="327"/>
        <end position="348"/>
    </location>
</feature>
<dbReference type="OrthoDB" id="248495at2759"/>
<feature type="compositionally biased region" description="Low complexity" evidence="8">
    <location>
        <begin position="840"/>
        <end position="850"/>
    </location>
</feature>
<dbReference type="RefSeq" id="XP_008711143.1">
    <property type="nucleotide sequence ID" value="XM_008712921.1"/>
</dbReference>
<dbReference type="SMART" id="SM00220">
    <property type="entry name" value="S_TKc"/>
    <property type="match status" value="1"/>
</dbReference>
<name>W2SCJ7_CYPE1</name>
<keyword evidence="6" id="KW-0137">Centromere</keyword>
<evidence type="ECO:0000256" key="7">
    <source>
        <dbReference type="PROSITE-ProRule" id="PRU10141"/>
    </source>
</evidence>
<feature type="region of interest" description="Disordered" evidence="8">
    <location>
        <begin position="235"/>
        <end position="306"/>
    </location>
</feature>
<feature type="binding site" evidence="7">
    <location>
        <position position="975"/>
    </location>
    <ligand>
        <name>ATP</name>
        <dbReference type="ChEBI" id="CHEBI:30616"/>
    </ligand>
</feature>
<feature type="compositionally biased region" description="Low complexity" evidence="8">
    <location>
        <begin position="244"/>
        <end position="260"/>
    </location>
</feature>
<feature type="compositionally biased region" description="Polar residues" evidence="8">
    <location>
        <begin position="484"/>
        <end position="494"/>
    </location>
</feature>
<dbReference type="PANTHER" id="PTHR14030:SF4">
    <property type="entry name" value="BUB1 KINASE, ISOFORM A-RELATED"/>
    <property type="match status" value="1"/>
</dbReference>
<dbReference type="InterPro" id="IPR008271">
    <property type="entry name" value="Ser/Thr_kinase_AS"/>
</dbReference>
<dbReference type="GO" id="GO:0051754">
    <property type="term" value="P:meiotic sister chromatid cohesion, centromeric"/>
    <property type="evidence" value="ECO:0007669"/>
    <property type="project" value="TreeGrafter"/>
</dbReference>
<keyword evidence="2" id="KW-0158">Chromosome</keyword>
<gene>
    <name evidence="11" type="ORF">HMPREF1541_00615</name>
</gene>
<feature type="region of interest" description="Disordered" evidence="8">
    <location>
        <begin position="436"/>
        <end position="542"/>
    </location>
</feature>
<dbReference type="InterPro" id="IPR017441">
    <property type="entry name" value="Protein_kinase_ATP_BS"/>
</dbReference>
<keyword evidence="4" id="KW-0995">Kinetochore</keyword>
<dbReference type="PROSITE" id="PS51489">
    <property type="entry name" value="BUB1_N"/>
    <property type="match status" value="1"/>
</dbReference>
<dbReference type="Gene3D" id="1.25.40.430">
    <property type="match status" value="1"/>
</dbReference>
<feature type="compositionally biased region" description="Basic and acidic residues" evidence="8">
    <location>
        <begin position="327"/>
        <end position="337"/>
    </location>
</feature>
<dbReference type="Gene3D" id="1.10.510.10">
    <property type="entry name" value="Transferase(Phosphotransferase) domain 1"/>
    <property type="match status" value="1"/>
</dbReference>
<dbReference type="Proteomes" id="UP000030752">
    <property type="component" value="Unassembled WGS sequence"/>
</dbReference>
<evidence type="ECO:0000256" key="5">
    <source>
        <dbReference type="ARBA" id="ARBA00022840"/>
    </source>
</evidence>
<dbReference type="GO" id="GO:0005634">
    <property type="term" value="C:nucleus"/>
    <property type="evidence" value="ECO:0007669"/>
    <property type="project" value="TreeGrafter"/>
</dbReference>
<dbReference type="PROSITE" id="PS00108">
    <property type="entry name" value="PROTEIN_KINASE_ST"/>
    <property type="match status" value="1"/>
</dbReference>
<evidence type="ECO:0000256" key="4">
    <source>
        <dbReference type="ARBA" id="ARBA00022838"/>
    </source>
</evidence>
<dbReference type="EMBL" id="KB822711">
    <property type="protein sequence ID" value="ETN46431.1"/>
    <property type="molecule type" value="Genomic_DNA"/>
</dbReference>
<dbReference type="FunFam" id="1.25.40.430:FF:000003">
    <property type="entry name" value="Checkpoint serine/threonine-protein kinase BUB1"/>
    <property type="match status" value="1"/>
</dbReference>
<feature type="domain" description="Protein kinase" evidence="9">
    <location>
        <begin position="936"/>
        <end position="1267"/>
    </location>
</feature>
<dbReference type="Pfam" id="PF08311">
    <property type="entry name" value="Mad3_BUB1_I"/>
    <property type="match status" value="1"/>
</dbReference>
<feature type="domain" description="BUB1 N-terminal" evidence="10">
    <location>
        <begin position="65"/>
        <end position="224"/>
    </location>
</feature>
<feature type="compositionally biased region" description="Basic and acidic residues" evidence="8">
    <location>
        <begin position="291"/>
        <end position="306"/>
    </location>
</feature>
<feature type="region of interest" description="Disordered" evidence="8">
    <location>
        <begin position="834"/>
        <end position="857"/>
    </location>
</feature>
<evidence type="ECO:0008006" key="13">
    <source>
        <dbReference type="Google" id="ProtNLM"/>
    </source>
</evidence>
<evidence type="ECO:0000313" key="11">
    <source>
        <dbReference type="EMBL" id="ETN46431.1"/>
    </source>
</evidence>
<evidence type="ECO:0000256" key="8">
    <source>
        <dbReference type="SAM" id="MobiDB-lite"/>
    </source>
</evidence>
<evidence type="ECO:0000256" key="3">
    <source>
        <dbReference type="ARBA" id="ARBA00022741"/>
    </source>
</evidence>
<dbReference type="InterPro" id="IPR015661">
    <property type="entry name" value="Bub1/Mad3"/>
</dbReference>
<dbReference type="PROSITE" id="PS50011">
    <property type="entry name" value="PROTEIN_KINASE_DOM"/>
    <property type="match status" value="1"/>
</dbReference>
<protein>
    <recommendedName>
        <fullName evidence="13">BUB protein kinase</fullName>
    </recommendedName>
</protein>
<evidence type="ECO:0000256" key="1">
    <source>
        <dbReference type="ARBA" id="ARBA00004629"/>
    </source>
</evidence>
<keyword evidence="3 7" id="KW-0547">Nucleotide-binding</keyword>
<dbReference type="SUPFAM" id="SSF56112">
    <property type="entry name" value="Protein kinase-like (PK-like)"/>
    <property type="match status" value="1"/>
</dbReference>
<dbReference type="SMART" id="SM00777">
    <property type="entry name" value="Mad3_BUB1_I"/>
    <property type="match status" value="1"/>
</dbReference>
<dbReference type="HOGENOM" id="CLU_002115_1_0_1"/>
<dbReference type="InterPro" id="IPR000719">
    <property type="entry name" value="Prot_kinase_dom"/>
</dbReference>
<keyword evidence="12" id="KW-1185">Reference proteome</keyword>